<dbReference type="RefSeq" id="WP_242619039.1">
    <property type="nucleotide sequence ID" value="NZ_JBHTGP010000003.1"/>
</dbReference>
<dbReference type="Pfam" id="PF09661">
    <property type="entry name" value="DUF2398"/>
    <property type="match status" value="1"/>
</dbReference>
<proteinExistence type="predicted"/>
<comment type="caution">
    <text evidence="1">The sequence shown here is derived from an EMBL/GenBank/DDBJ whole genome shotgun (WGS) entry which is preliminary data.</text>
</comment>
<organism evidence="1 2">
    <name type="scientific">Actinomadura fibrosa</name>
    <dbReference type="NCBI Taxonomy" id="111802"/>
    <lineage>
        <taxon>Bacteria</taxon>
        <taxon>Bacillati</taxon>
        <taxon>Actinomycetota</taxon>
        <taxon>Actinomycetes</taxon>
        <taxon>Streptosporangiales</taxon>
        <taxon>Thermomonosporaceae</taxon>
        <taxon>Actinomadura</taxon>
    </lineage>
</organism>
<gene>
    <name evidence="1" type="ORF">ACFQZM_08880</name>
</gene>
<evidence type="ECO:0000313" key="1">
    <source>
        <dbReference type="EMBL" id="MFD0684607.1"/>
    </source>
</evidence>
<reference evidence="2" key="1">
    <citation type="journal article" date="2019" name="Int. J. Syst. Evol. Microbiol.">
        <title>The Global Catalogue of Microorganisms (GCM) 10K type strain sequencing project: providing services to taxonomists for standard genome sequencing and annotation.</title>
        <authorList>
            <consortium name="The Broad Institute Genomics Platform"/>
            <consortium name="The Broad Institute Genome Sequencing Center for Infectious Disease"/>
            <person name="Wu L."/>
            <person name="Ma J."/>
        </authorList>
    </citation>
    <scope>NUCLEOTIDE SEQUENCE [LARGE SCALE GENOMIC DNA]</scope>
    <source>
        <strain evidence="2">JCM 9371</strain>
    </source>
</reference>
<dbReference type="Proteomes" id="UP001597063">
    <property type="component" value="Unassembled WGS sequence"/>
</dbReference>
<sequence>MVAFAADEEIVRAGITFAMEDRDKRGDLVMVAQSLLSLGALVKVAGDGQAFVNRSDDALYDVDRRVLAVLLATRRRARAFQHRVDRRHLHRRAAQGRAHRRRADHHACAAGRVAGARHQTAPTTRGAQAVRRRACRWPVRRSACRVIESVRCHRVPIWFGTAEPTTSRHGRLAILWPAHRRPFLRTVYVARIRGGEFVEGFGPPVGSLALDETGGVASAGAVLAGSGGAFAPRWPPGRPHRPPTVERIVIGDAQRSGTGPALLLDTCRV</sequence>
<name>A0ABW2XIR1_9ACTN</name>
<dbReference type="EMBL" id="JBHTGP010000003">
    <property type="protein sequence ID" value="MFD0684607.1"/>
    <property type="molecule type" value="Genomic_DNA"/>
</dbReference>
<dbReference type="InterPro" id="IPR013494">
    <property type="entry name" value="CHP02678"/>
</dbReference>
<keyword evidence="2" id="KW-1185">Reference proteome</keyword>
<protein>
    <submittedName>
        <fullName evidence="1">DUF2398 family protein</fullName>
    </submittedName>
</protein>
<accession>A0ABW2XIR1</accession>
<evidence type="ECO:0000313" key="2">
    <source>
        <dbReference type="Proteomes" id="UP001597063"/>
    </source>
</evidence>